<reference evidence="7 8" key="1">
    <citation type="journal article" date="2020" name="Pathogens">
        <title>First Whole Genome Sequence of Anaplasma platys, an Obligate Intracellular Rickettsial Pathogen of Dogs.</title>
        <authorList>
            <person name="Llanes A."/>
            <person name="Rajeev S."/>
        </authorList>
    </citation>
    <scope>NUCLEOTIDE SEQUENCE [LARGE SCALE GENOMIC DNA]</scope>
    <source>
        <strain evidence="7 8">S3</strain>
    </source>
</reference>
<dbReference type="RefSeq" id="WP_169192879.1">
    <property type="nucleotide sequence ID" value="NZ_CP046391.1"/>
</dbReference>
<dbReference type="Proteomes" id="UP000500930">
    <property type="component" value="Chromosome"/>
</dbReference>
<dbReference type="PANTHER" id="PTHR34137:SF1">
    <property type="entry name" value="EXODEOXYRIBONUCLEASE 7 SMALL SUBUNIT"/>
    <property type="match status" value="1"/>
</dbReference>
<evidence type="ECO:0000256" key="5">
    <source>
        <dbReference type="ARBA" id="ARBA00022839"/>
    </source>
</evidence>
<accession>A0A858PXA8</accession>
<gene>
    <name evidence="6 7" type="primary">xseB</name>
    <name evidence="7" type="ORF">ANPL_00530</name>
</gene>
<evidence type="ECO:0000256" key="3">
    <source>
        <dbReference type="ARBA" id="ARBA00022722"/>
    </source>
</evidence>
<evidence type="ECO:0000256" key="1">
    <source>
        <dbReference type="ARBA" id="ARBA00009998"/>
    </source>
</evidence>
<dbReference type="Gene3D" id="1.10.287.1040">
    <property type="entry name" value="Exonuclease VII, small subunit"/>
    <property type="match status" value="1"/>
</dbReference>
<comment type="subunit">
    <text evidence="6">Heterooligomer composed of large and small subunits.</text>
</comment>
<dbReference type="GO" id="GO:0009318">
    <property type="term" value="C:exodeoxyribonuclease VII complex"/>
    <property type="evidence" value="ECO:0007669"/>
    <property type="project" value="UniProtKB-UniRule"/>
</dbReference>
<dbReference type="Pfam" id="PF02609">
    <property type="entry name" value="Exonuc_VII_S"/>
    <property type="match status" value="1"/>
</dbReference>
<dbReference type="GO" id="GO:0005829">
    <property type="term" value="C:cytosol"/>
    <property type="evidence" value="ECO:0007669"/>
    <property type="project" value="TreeGrafter"/>
</dbReference>
<evidence type="ECO:0000313" key="8">
    <source>
        <dbReference type="Proteomes" id="UP000500930"/>
    </source>
</evidence>
<comment type="function">
    <text evidence="6">Bidirectionally degrades single-stranded DNA into large acid-insoluble oligonucleotides, which are then degraded further into small acid-soluble oligonucleotides.</text>
</comment>
<keyword evidence="5 6" id="KW-0269">Exonuclease</keyword>
<protein>
    <recommendedName>
        <fullName evidence="6">Exodeoxyribonuclease 7 small subunit</fullName>
        <ecNumber evidence="6">3.1.11.6</ecNumber>
    </recommendedName>
    <alternativeName>
        <fullName evidence="6">Exodeoxyribonuclease VII small subunit</fullName>
        <shortName evidence="6">Exonuclease VII small subunit</shortName>
    </alternativeName>
</protein>
<dbReference type="SUPFAM" id="SSF116842">
    <property type="entry name" value="XseB-like"/>
    <property type="match status" value="1"/>
</dbReference>
<comment type="similarity">
    <text evidence="1 6">Belongs to the XseB family.</text>
</comment>
<evidence type="ECO:0000256" key="6">
    <source>
        <dbReference type="HAMAP-Rule" id="MF_00337"/>
    </source>
</evidence>
<organism evidence="7 8">
    <name type="scientific">Anaplasma platys</name>
    <dbReference type="NCBI Taxonomy" id="949"/>
    <lineage>
        <taxon>Bacteria</taxon>
        <taxon>Pseudomonadati</taxon>
        <taxon>Pseudomonadota</taxon>
        <taxon>Alphaproteobacteria</taxon>
        <taxon>Rickettsiales</taxon>
        <taxon>Anaplasmataceae</taxon>
        <taxon>Anaplasma</taxon>
    </lineage>
</organism>
<keyword evidence="4 6" id="KW-0378">Hydrolase</keyword>
<evidence type="ECO:0000313" key="7">
    <source>
        <dbReference type="EMBL" id="QJC27226.1"/>
    </source>
</evidence>
<dbReference type="AlphaFoldDB" id="A0A858PXA8"/>
<evidence type="ECO:0000256" key="4">
    <source>
        <dbReference type="ARBA" id="ARBA00022801"/>
    </source>
</evidence>
<keyword evidence="8" id="KW-1185">Reference proteome</keyword>
<dbReference type="GO" id="GO:0006308">
    <property type="term" value="P:DNA catabolic process"/>
    <property type="evidence" value="ECO:0007669"/>
    <property type="project" value="UniProtKB-UniRule"/>
</dbReference>
<dbReference type="NCBIfam" id="TIGR01280">
    <property type="entry name" value="xseB"/>
    <property type="match status" value="1"/>
</dbReference>
<evidence type="ECO:0000256" key="2">
    <source>
        <dbReference type="ARBA" id="ARBA00022490"/>
    </source>
</evidence>
<dbReference type="EMBL" id="CP046391">
    <property type="protein sequence ID" value="QJC27226.1"/>
    <property type="molecule type" value="Genomic_DNA"/>
</dbReference>
<name>A0A858PXA8_9RICK</name>
<keyword evidence="3 6" id="KW-0540">Nuclease</keyword>
<dbReference type="GO" id="GO:0008855">
    <property type="term" value="F:exodeoxyribonuclease VII activity"/>
    <property type="evidence" value="ECO:0007669"/>
    <property type="project" value="UniProtKB-UniRule"/>
</dbReference>
<dbReference type="InterPro" id="IPR037004">
    <property type="entry name" value="Exonuc_VII_ssu_sf"/>
</dbReference>
<keyword evidence="2 6" id="KW-0963">Cytoplasm</keyword>
<dbReference type="EC" id="3.1.11.6" evidence="6"/>
<dbReference type="InterPro" id="IPR003761">
    <property type="entry name" value="Exonuc_VII_S"/>
</dbReference>
<comment type="catalytic activity">
    <reaction evidence="6">
        <text>Exonucleolytic cleavage in either 5'- to 3'- or 3'- to 5'-direction to yield nucleoside 5'-phosphates.</text>
        <dbReference type="EC" id="3.1.11.6"/>
    </reaction>
</comment>
<sequence>MSINTDLKFEDAMQELERVVLELESSNVSLTRSIELYNRAKALHRHCDNIIKKISLNIELIDSEKGKPIEDEEQ</sequence>
<comment type="subcellular location">
    <subcellularLocation>
        <location evidence="6">Cytoplasm</location>
    </subcellularLocation>
</comment>
<dbReference type="PANTHER" id="PTHR34137">
    <property type="entry name" value="EXODEOXYRIBONUCLEASE 7 SMALL SUBUNIT"/>
    <property type="match status" value="1"/>
</dbReference>
<dbReference type="HAMAP" id="MF_00337">
    <property type="entry name" value="Exonuc_7_S"/>
    <property type="match status" value="1"/>
</dbReference>
<proteinExistence type="inferred from homology"/>
<dbReference type="KEGG" id="aplt:ANPL_00530"/>
<dbReference type="PIRSF" id="PIRSF006488">
    <property type="entry name" value="Exonuc_VII_S"/>
    <property type="match status" value="1"/>
</dbReference>